<organism evidence="7 8">
    <name type="scientific">Demequina zhanjiangensis</name>
    <dbReference type="NCBI Taxonomy" id="3051659"/>
    <lineage>
        <taxon>Bacteria</taxon>
        <taxon>Bacillati</taxon>
        <taxon>Actinomycetota</taxon>
        <taxon>Actinomycetes</taxon>
        <taxon>Micrococcales</taxon>
        <taxon>Demequinaceae</taxon>
        <taxon>Demequina</taxon>
    </lineage>
</organism>
<dbReference type="Proteomes" id="UP001172738">
    <property type="component" value="Unassembled WGS sequence"/>
</dbReference>
<dbReference type="EMBL" id="JAUHPV010000002">
    <property type="protein sequence ID" value="MDN4472408.1"/>
    <property type="molecule type" value="Genomic_DNA"/>
</dbReference>
<keyword evidence="8" id="KW-1185">Reference proteome</keyword>
<evidence type="ECO:0000256" key="1">
    <source>
        <dbReference type="ARBA" id="ARBA00002388"/>
    </source>
</evidence>
<comment type="catalytic activity">
    <reaction evidence="5">
        <text>[protein]-peptidylproline (omega=180) = [protein]-peptidylproline (omega=0)</text>
        <dbReference type="Rhea" id="RHEA:16237"/>
        <dbReference type="Rhea" id="RHEA-COMP:10747"/>
        <dbReference type="Rhea" id="RHEA-COMP:10748"/>
        <dbReference type="ChEBI" id="CHEBI:83833"/>
        <dbReference type="ChEBI" id="CHEBI:83834"/>
        <dbReference type="EC" id="5.2.1.8"/>
    </reaction>
</comment>
<dbReference type="EC" id="5.2.1.8" evidence="5"/>
<evidence type="ECO:0000259" key="6">
    <source>
        <dbReference type="PROSITE" id="PS50072"/>
    </source>
</evidence>
<dbReference type="PANTHER" id="PTHR45625">
    <property type="entry name" value="PEPTIDYL-PROLYL CIS-TRANS ISOMERASE-RELATED"/>
    <property type="match status" value="1"/>
</dbReference>
<evidence type="ECO:0000256" key="5">
    <source>
        <dbReference type="RuleBase" id="RU363019"/>
    </source>
</evidence>
<evidence type="ECO:0000256" key="2">
    <source>
        <dbReference type="ARBA" id="ARBA00007365"/>
    </source>
</evidence>
<evidence type="ECO:0000313" key="8">
    <source>
        <dbReference type="Proteomes" id="UP001172738"/>
    </source>
</evidence>
<dbReference type="InterPro" id="IPR029000">
    <property type="entry name" value="Cyclophilin-like_dom_sf"/>
</dbReference>
<dbReference type="InterPro" id="IPR020892">
    <property type="entry name" value="Cyclophilin-type_PPIase_CS"/>
</dbReference>
<evidence type="ECO:0000313" key="7">
    <source>
        <dbReference type="EMBL" id="MDN4472408.1"/>
    </source>
</evidence>
<gene>
    <name evidence="7" type="ORF">QQX04_05310</name>
</gene>
<dbReference type="PROSITE" id="PS50072">
    <property type="entry name" value="CSA_PPIASE_2"/>
    <property type="match status" value="1"/>
</dbReference>
<dbReference type="InterPro" id="IPR002130">
    <property type="entry name" value="Cyclophilin-type_PPIase_dom"/>
</dbReference>
<feature type="domain" description="PPIase cyclophilin-type" evidence="6">
    <location>
        <begin position="1"/>
        <end position="177"/>
    </location>
</feature>
<dbReference type="PRINTS" id="PR00153">
    <property type="entry name" value="CSAPPISMRASE"/>
</dbReference>
<dbReference type="PROSITE" id="PS00170">
    <property type="entry name" value="CSA_PPIASE_1"/>
    <property type="match status" value="1"/>
</dbReference>
<evidence type="ECO:0000256" key="4">
    <source>
        <dbReference type="ARBA" id="ARBA00023235"/>
    </source>
</evidence>
<reference evidence="7" key="1">
    <citation type="submission" date="2023-06" db="EMBL/GenBank/DDBJ databases">
        <title>SYSU T00b26.</title>
        <authorList>
            <person name="Gao L."/>
            <person name="Fang B.-Z."/>
            <person name="Li W.-J."/>
        </authorList>
    </citation>
    <scope>NUCLEOTIDE SEQUENCE</scope>
    <source>
        <strain evidence="7">SYSU T00b26</strain>
    </source>
</reference>
<dbReference type="CDD" id="cd00317">
    <property type="entry name" value="cyclophilin"/>
    <property type="match status" value="1"/>
</dbReference>
<evidence type="ECO:0000256" key="3">
    <source>
        <dbReference type="ARBA" id="ARBA00023110"/>
    </source>
</evidence>
<proteinExistence type="inferred from homology"/>
<dbReference type="GO" id="GO:0003755">
    <property type="term" value="F:peptidyl-prolyl cis-trans isomerase activity"/>
    <property type="evidence" value="ECO:0007669"/>
    <property type="project" value="UniProtKB-EC"/>
</dbReference>
<accession>A0ABT8FZU5</accession>
<dbReference type="PANTHER" id="PTHR45625:SF4">
    <property type="entry name" value="PEPTIDYLPROLYL ISOMERASE DOMAIN AND WD REPEAT-CONTAINING PROTEIN 1"/>
    <property type="match status" value="1"/>
</dbReference>
<name>A0ABT8FZU5_9MICO</name>
<dbReference type="PIRSF" id="PIRSF001467">
    <property type="entry name" value="Peptidylpro_ismrse"/>
    <property type="match status" value="1"/>
</dbReference>
<comment type="similarity">
    <text evidence="2 5">Belongs to the cyclophilin-type PPIase family.</text>
</comment>
<comment type="caution">
    <text evidence="7">The sequence shown here is derived from an EMBL/GenBank/DDBJ whole genome shotgun (WGS) entry which is preliminary data.</text>
</comment>
<keyword evidence="4 5" id="KW-0413">Isomerase</keyword>
<dbReference type="RefSeq" id="WP_301126924.1">
    <property type="nucleotide sequence ID" value="NZ_JAUHPV010000002.1"/>
</dbReference>
<dbReference type="Pfam" id="PF00160">
    <property type="entry name" value="Pro_isomerase"/>
    <property type="match status" value="1"/>
</dbReference>
<protein>
    <recommendedName>
        <fullName evidence="5">Peptidyl-prolyl cis-trans isomerase</fullName>
        <shortName evidence="5">PPIase</shortName>
        <ecNumber evidence="5">5.2.1.8</ecNumber>
    </recommendedName>
</protein>
<keyword evidence="3 5" id="KW-0697">Rotamase</keyword>
<dbReference type="SUPFAM" id="SSF50891">
    <property type="entry name" value="Cyclophilin-like"/>
    <property type="match status" value="1"/>
</dbReference>
<sequence>MIATLQTTAGDIRIELFPNHAPNTVANFVGLATGEKEWKNPKTGEASHEPFYDGLVFHRVIDGFMIQGGCPLGTGTGGPGYTFDDEPHPELQFNEPYLLAMANAGKRVNPITGKPAGTNGSQFFITVTNPDWLNGKHTIFGKVVDDESKAVVDKIATTATGPGDRPVEDITITSVTISE</sequence>
<comment type="function">
    <text evidence="1 5">PPIases accelerate the folding of proteins. It catalyzes the cis-trans isomerization of proline imidic peptide bonds in oligopeptides.</text>
</comment>
<dbReference type="Gene3D" id="2.40.100.10">
    <property type="entry name" value="Cyclophilin-like"/>
    <property type="match status" value="1"/>
</dbReference>
<dbReference type="InterPro" id="IPR024936">
    <property type="entry name" value="Cyclophilin-type_PPIase"/>
</dbReference>
<dbReference type="InterPro" id="IPR044666">
    <property type="entry name" value="Cyclophilin_A-like"/>
</dbReference>